<comment type="caution">
    <text evidence="5">The sequence shown here is derived from an EMBL/GenBank/DDBJ whole genome shotgun (WGS) entry which is preliminary data.</text>
</comment>
<sequence>MKVAVIGGGISGLVAAHLLSRRNRVTIFEKEAHLGGHTYTARVPAHSPSGEEKTLPVDMGFIVFNIPNYPVFNAFINALGVKRAKSNMSFAFYNPETDFMYAGTGLRGLFAHKKNIISLDFWKMLYGIRKFGVEAKQALLAGKLSGKTLGEYLRTQKYGNYFTQNYLLPMAEAIWSTPEGDIRSFPAETLVHFFDNHLLLEYTMRPQWYYIEGGSDTYVRAFRKQFSGDIHTGTAVTSVTRHASHVHVMTDKGSGEFDTVVLATHANVSLRILTNPTEQEHTLLSPWMYADNRVVLHTDDSFLPPKAAGRASWNVIRDPLQKKQGSVGVSYYMNRLQNIAADKAYVVTLNPVREPKLNTLLEDKHFAHPQYSLDAIASQNDLPKLNGINRTFFCGAYHGYGFHEDGAASGARVARHFGESL</sequence>
<dbReference type="InterPro" id="IPR001613">
    <property type="entry name" value="Flavin_amine_oxidase"/>
</dbReference>
<evidence type="ECO:0000259" key="4">
    <source>
        <dbReference type="Pfam" id="PF01593"/>
    </source>
</evidence>
<dbReference type="PANTHER" id="PTHR42923">
    <property type="entry name" value="PROTOPORPHYRINOGEN OXIDASE"/>
    <property type="match status" value="1"/>
</dbReference>
<feature type="binding site" evidence="3">
    <location>
        <position position="11"/>
    </location>
    <ligand>
        <name>FAD</name>
        <dbReference type="ChEBI" id="CHEBI:57692"/>
    </ligand>
</feature>
<dbReference type="InterPro" id="IPR050464">
    <property type="entry name" value="Zeta_carotene_desat/Oxidored"/>
</dbReference>
<name>A0A1B7XC81_9BACT</name>
<evidence type="ECO:0000256" key="1">
    <source>
        <dbReference type="ARBA" id="ARBA00001974"/>
    </source>
</evidence>
<reference evidence="5 6" key="1">
    <citation type="submission" date="2015-01" db="EMBL/GenBank/DDBJ databases">
        <title>Desulfovibrio sp. JC271 draft genome sequence.</title>
        <authorList>
            <person name="Shivani Y."/>
            <person name="Subhash Y."/>
            <person name="Sasikala C."/>
            <person name="Ramana C.V."/>
        </authorList>
    </citation>
    <scope>NUCLEOTIDE SEQUENCE [LARGE SCALE GENOMIC DNA]</scope>
    <source>
        <strain evidence="5 6">JC271</strain>
    </source>
</reference>
<dbReference type="PANTHER" id="PTHR42923:SF17">
    <property type="entry name" value="AMINE OXIDASE DOMAIN-CONTAINING PROTEIN"/>
    <property type="match status" value="1"/>
</dbReference>
<feature type="binding site" evidence="3">
    <location>
        <position position="236"/>
    </location>
    <ligand>
        <name>FAD</name>
        <dbReference type="ChEBI" id="CHEBI:57692"/>
    </ligand>
</feature>
<dbReference type="STRING" id="1560234.SP90_09635"/>
<protein>
    <recommendedName>
        <fullName evidence="4">Amine oxidase domain-containing protein</fullName>
    </recommendedName>
</protein>
<dbReference type="InterPro" id="IPR002937">
    <property type="entry name" value="Amino_oxidase"/>
</dbReference>
<dbReference type="InterPro" id="IPR036188">
    <property type="entry name" value="FAD/NAD-bd_sf"/>
</dbReference>
<dbReference type="AlphaFoldDB" id="A0A1B7XC81"/>
<organism evidence="5 6">
    <name type="scientific">Halodesulfovibrio spirochaetisodalis</name>
    <dbReference type="NCBI Taxonomy" id="1560234"/>
    <lineage>
        <taxon>Bacteria</taxon>
        <taxon>Pseudomonadati</taxon>
        <taxon>Thermodesulfobacteriota</taxon>
        <taxon>Desulfovibrionia</taxon>
        <taxon>Desulfovibrionales</taxon>
        <taxon>Desulfovibrionaceae</taxon>
        <taxon>Halodesulfovibrio</taxon>
    </lineage>
</organism>
<dbReference type="Pfam" id="PF01593">
    <property type="entry name" value="Amino_oxidase"/>
    <property type="match status" value="1"/>
</dbReference>
<gene>
    <name evidence="5" type="ORF">SP90_09635</name>
</gene>
<dbReference type="Gene3D" id="3.50.50.60">
    <property type="entry name" value="FAD/NAD(P)-binding domain"/>
    <property type="match status" value="1"/>
</dbReference>
<dbReference type="Proteomes" id="UP000091979">
    <property type="component" value="Unassembled WGS sequence"/>
</dbReference>
<dbReference type="Gene3D" id="3.30.70.1990">
    <property type="match status" value="1"/>
</dbReference>
<dbReference type="GO" id="GO:0016491">
    <property type="term" value="F:oxidoreductase activity"/>
    <property type="evidence" value="ECO:0007669"/>
    <property type="project" value="UniProtKB-KW"/>
</dbReference>
<evidence type="ECO:0000313" key="5">
    <source>
        <dbReference type="EMBL" id="OBQ51514.1"/>
    </source>
</evidence>
<keyword evidence="6" id="KW-1185">Reference proteome</keyword>
<evidence type="ECO:0000313" key="6">
    <source>
        <dbReference type="Proteomes" id="UP000091979"/>
    </source>
</evidence>
<keyword evidence="2" id="KW-0560">Oxidoreductase</keyword>
<dbReference type="SUPFAM" id="SSF51905">
    <property type="entry name" value="FAD/NAD(P)-binding domain"/>
    <property type="match status" value="1"/>
</dbReference>
<comment type="cofactor">
    <cofactor evidence="1">
        <name>FAD</name>
        <dbReference type="ChEBI" id="CHEBI:57692"/>
    </cofactor>
</comment>
<dbReference type="Gene3D" id="1.10.405.20">
    <property type="match status" value="1"/>
</dbReference>
<accession>A0A1B7XC81</accession>
<proteinExistence type="predicted"/>
<evidence type="ECO:0000256" key="2">
    <source>
        <dbReference type="ARBA" id="ARBA00023002"/>
    </source>
</evidence>
<evidence type="ECO:0000256" key="3">
    <source>
        <dbReference type="PIRSR" id="PIRSR601613-1"/>
    </source>
</evidence>
<dbReference type="PATRIC" id="fig|1560234.3.peg.758"/>
<feature type="domain" description="Amine oxidase" evidence="4">
    <location>
        <begin position="10"/>
        <end position="415"/>
    </location>
</feature>
<feature type="binding site" evidence="3">
    <location>
        <position position="192"/>
    </location>
    <ligand>
        <name>substrate</name>
    </ligand>
</feature>
<dbReference type="PRINTS" id="PR00757">
    <property type="entry name" value="AMINEOXDASEF"/>
</dbReference>
<dbReference type="EMBL" id="JXMS01000015">
    <property type="protein sequence ID" value="OBQ51514.1"/>
    <property type="molecule type" value="Genomic_DNA"/>
</dbReference>